<dbReference type="InterPro" id="IPR043504">
    <property type="entry name" value="Peptidase_S1_PA_chymotrypsin"/>
</dbReference>
<reference evidence="7" key="1">
    <citation type="journal article" date="2019" name="Int. J. Syst. Evol. Microbiol.">
        <title>The Global Catalogue of Microorganisms (GCM) 10K type strain sequencing project: providing services to taxonomists for standard genome sequencing and annotation.</title>
        <authorList>
            <consortium name="The Broad Institute Genomics Platform"/>
            <consortium name="The Broad Institute Genome Sequencing Center for Infectious Disease"/>
            <person name="Wu L."/>
            <person name="Ma J."/>
        </authorList>
    </citation>
    <scope>NUCLEOTIDE SEQUENCE [LARGE SCALE GENOMIC DNA]</scope>
    <source>
        <strain evidence="7">JCM 16953</strain>
    </source>
</reference>
<dbReference type="PANTHER" id="PTHR43019">
    <property type="entry name" value="SERINE ENDOPROTEASE DEGS"/>
    <property type="match status" value="1"/>
</dbReference>
<dbReference type="Gene3D" id="2.40.10.10">
    <property type="entry name" value="Trypsin-like serine proteases"/>
    <property type="match status" value="2"/>
</dbReference>
<feature type="transmembrane region" description="Helical" evidence="5">
    <location>
        <begin position="99"/>
        <end position="120"/>
    </location>
</feature>
<comment type="caution">
    <text evidence="6">The sequence shown here is derived from an EMBL/GenBank/DDBJ whole genome shotgun (WGS) entry which is preliminary data.</text>
</comment>
<dbReference type="GO" id="GO:0008233">
    <property type="term" value="F:peptidase activity"/>
    <property type="evidence" value="ECO:0007669"/>
    <property type="project" value="UniProtKB-KW"/>
</dbReference>
<dbReference type="Proteomes" id="UP001501821">
    <property type="component" value="Unassembled WGS sequence"/>
</dbReference>
<evidence type="ECO:0000313" key="7">
    <source>
        <dbReference type="Proteomes" id="UP001501821"/>
    </source>
</evidence>
<sequence>MNLLDWLLLLLVAAYALSGYWQGFVTGAFATLGLLGGGFLGITLAPLVLGDAKPSLAVSLGALFIVILTASLGQALLQYAGARVREKITWQPARAVDAVGGAALSAAAVLLVAWALGVAISGTRIGGITEEVRGSAVLQKVDSVLPDQADGALQAFNNVVGTGFFPRYLEPFAQEDIKEVGPGPKRLLDDPQIRATEDSVLKVIGANDCGRGVEGSGFVYAPDRLMTNAHVVAGVDDPEVQIDGDTEVARVVDYDPKLDLAVLAVDTGDIPALDFDVESGDGAGSDDPVAIVGYPQDGPFDIQPGRIREQQTLRSPDIYGGGTVLRQVFSLRGLVRPGNSGGPLVDPDGDVAGVVFAASVTDPDTGYALTADQVYDTAQAAVDDESEADTGACAS</sequence>
<gene>
    <name evidence="6" type="ORF">GCM10022242_17660</name>
</gene>
<evidence type="ECO:0000256" key="2">
    <source>
        <dbReference type="ARBA" id="ARBA00022692"/>
    </source>
</evidence>
<dbReference type="EMBL" id="BAABAH010000004">
    <property type="protein sequence ID" value="GAA3816037.1"/>
    <property type="molecule type" value="Genomic_DNA"/>
</dbReference>
<keyword evidence="7" id="KW-1185">Reference proteome</keyword>
<keyword evidence="2 5" id="KW-0812">Transmembrane</keyword>
<protein>
    <submittedName>
        <fullName evidence="6">MarP family serine protease</fullName>
    </submittedName>
</protein>
<dbReference type="PRINTS" id="PR00834">
    <property type="entry name" value="PROTEASES2C"/>
</dbReference>
<proteinExistence type="predicted"/>
<feature type="transmembrane region" description="Helical" evidence="5">
    <location>
        <begin position="56"/>
        <end position="79"/>
    </location>
</feature>
<evidence type="ECO:0000256" key="4">
    <source>
        <dbReference type="ARBA" id="ARBA00023136"/>
    </source>
</evidence>
<dbReference type="GO" id="GO:0006508">
    <property type="term" value="P:proteolysis"/>
    <property type="evidence" value="ECO:0007669"/>
    <property type="project" value="UniProtKB-KW"/>
</dbReference>
<dbReference type="InterPro" id="IPR009003">
    <property type="entry name" value="Peptidase_S1_PA"/>
</dbReference>
<keyword evidence="3 5" id="KW-1133">Transmembrane helix</keyword>
<dbReference type="Pfam" id="PF02674">
    <property type="entry name" value="Colicin_V"/>
    <property type="match status" value="1"/>
</dbReference>
<dbReference type="InterPro" id="IPR003825">
    <property type="entry name" value="Colicin-V_CvpA"/>
</dbReference>
<evidence type="ECO:0000313" key="6">
    <source>
        <dbReference type="EMBL" id="GAA3816037.1"/>
    </source>
</evidence>
<keyword evidence="6" id="KW-0378">Hydrolase</keyword>
<evidence type="ECO:0000256" key="5">
    <source>
        <dbReference type="SAM" id="Phobius"/>
    </source>
</evidence>
<evidence type="ECO:0000256" key="1">
    <source>
        <dbReference type="ARBA" id="ARBA00004141"/>
    </source>
</evidence>
<feature type="transmembrane region" description="Helical" evidence="5">
    <location>
        <begin position="28"/>
        <end position="49"/>
    </location>
</feature>
<dbReference type="Pfam" id="PF13365">
    <property type="entry name" value="Trypsin_2"/>
    <property type="match status" value="1"/>
</dbReference>
<dbReference type="InterPro" id="IPR047680">
    <property type="entry name" value="MarP-like"/>
</dbReference>
<dbReference type="SUPFAM" id="SSF50494">
    <property type="entry name" value="Trypsin-like serine proteases"/>
    <property type="match status" value="1"/>
</dbReference>
<comment type="subcellular location">
    <subcellularLocation>
        <location evidence="1">Membrane</location>
        <topology evidence="1">Multi-pass membrane protein</topology>
    </subcellularLocation>
</comment>
<keyword evidence="4 5" id="KW-0472">Membrane</keyword>
<organism evidence="6 7">
    <name type="scientific">Nocardioides panacisoli</name>
    <dbReference type="NCBI Taxonomy" id="627624"/>
    <lineage>
        <taxon>Bacteria</taxon>
        <taxon>Bacillati</taxon>
        <taxon>Actinomycetota</taxon>
        <taxon>Actinomycetes</taxon>
        <taxon>Propionibacteriales</taxon>
        <taxon>Nocardioidaceae</taxon>
        <taxon>Nocardioides</taxon>
    </lineage>
</organism>
<dbReference type="InterPro" id="IPR001940">
    <property type="entry name" value="Peptidase_S1C"/>
</dbReference>
<keyword evidence="6" id="KW-0645">Protease</keyword>
<dbReference type="NCBIfam" id="NF033740">
    <property type="entry name" value="MarP_fam_protase"/>
    <property type="match status" value="1"/>
</dbReference>
<accession>A0ABP7IE48</accession>
<evidence type="ECO:0000256" key="3">
    <source>
        <dbReference type="ARBA" id="ARBA00022989"/>
    </source>
</evidence>
<name>A0ABP7IE48_9ACTN</name>
<dbReference type="RefSeq" id="WP_344774435.1">
    <property type="nucleotide sequence ID" value="NZ_BAABAH010000004.1"/>
</dbReference>
<dbReference type="PANTHER" id="PTHR43019:SF23">
    <property type="entry name" value="PROTEASE DO-LIKE 5, CHLOROPLASTIC"/>
    <property type="match status" value="1"/>
</dbReference>